<evidence type="ECO:0000313" key="3">
    <source>
        <dbReference type="EMBL" id="KAF2656264.1"/>
    </source>
</evidence>
<keyword evidence="4" id="KW-1185">Reference proteome</keyword>
<dbReference type="PANTHER" id="PTHR15020:SF50">
    <property type="entry name" value="UPF0659 PROTEIN YMR090W"/>
    <property type="match status" value="1"/>
</dbReference>
<dbReference type="Proteomes" id="UP000799324">
    <property type="component" value="Unassembled WGS sequence"/>
</dbReference>
<name>A0A6A6TCE0_9PLEO</name>
<dbReference type="InterPro" id="IPR016040">
    <property type="entry name" value="NAD(P)-bd_dom"/>
</dbReference>
<proteinExistence type="inferred from homology"/>
<evidence type="ECO:0000259" key="2">
    <source>
        <dbReference type="Pfam" id="PF13460"/>
    </source>
</evidence>
<protein>
    <recommendedName>
        <fullName evidence="2">NAD(P)-binding domain-containing protein</fullName>
    </recommendedName>
</protein>
<dbReference type="AlphaFoldDB" id="A0A6A6TCE0"/>
<comment type="similarity">
    <text evidence="1">Belongs to the avfA family.</text>
</comment>
<gene>
    <name evidence="3" type="ORF">K491DRAFT_778085</name>
</gene>
<dbReference type="SUPFAM" id="SSF51735">
    <property type="entry name" value="NAD(P)-binding Rossmann-fold domains"/>
    <property type="match status" value="1"/>
</dbReference>
<organism evidence="3 4">
    <name type="scientific">Lophiostoma macrostomum CBS 122681</name>
    <dbReference type="NCBI Taxonomy" id="1314788"/>
    <lineage>
        <taxon>Eukaryota</taxon>
        <taxon>Fungi</taxon>
        <taxon>Dikarya</taxon>
        <taxon>Ascomycota</taxon>
        <taxon>Pezizomycotina</taxon>
        <taxon>Dothideomycetes</taxon>
        <taxon>Pleosporomycetidae</taxon>
        <taxon>Pleosporales</taxon>
        <taxon>Lophiostomataceae</taxon>
        <taxon>Lophiostoma</taxon>
    </lineage>
</organism>
<evidence type="ECO:0000313" key="4">
    <source>
        <dbReference type="Proteomes" id="UP000799324"/>
    </source>
</evidence>
<dbReference type="Gene3D" id="3.40.50.720">
    <property type="entry name" value="NAD(P)-binding Rossmann-like Domain"/>
    <property type="match status" value="1"/>
</dbReference>
<accession>A0A6A6TCE0</accession>
<dbReference type="OrthoDB" id="63935at2759"/>
<evidence type="ECO:0000256" key="1">
    <source>
        <dbReference type="ARBA" id="ARBA00038376"/>
    </source>
</evidence>
<dbReference type="EMBL" id="MU004338">
    <property type="protein sequence ID" value="KAF2656264.1"/>
    <property type="molecule type" value="Genomic_DNA"/>
</dbReference>
<dbReference type="Pfam" id="PF13460">
    <property type="entry name" value="NAD_binding_10"/>
    <property type="match status" value="1"/>
</dbReference>
<dbReference type="PANTHER" id="PTHR15020">
    <property type="entry name" value="FLAVIN REDUCTASE-RELATED"/>
    <property type="match status" value="1"/>
</dbReference>
<reference evidence="3" key="1">
    <citation type="journal article" date="2020" name="Stud. Mycol.">
        <title>101 Dothideomycetes genomes: a test case for predicting lifestyles and emergence of pathogens.</title>
        <authorList>
            <person name="Haridas S."/>
            <person name="Albert R."/>
            <person name="Binder M."/>
            <person name="Bloem J."/>
            <person name="Labutti K."/>
            <person name="Salamov A."/>
            <person name="Andreopoulos B."/>
            <person name="Baker S."/>
            <person name="Barry K."/>
            <person name="Bills G."/>
            <person name="Bluhm B."/>
            <person name="Cannon C."/>
            <person name="Castanera R."/>
            <person name="Culley D."/>
            <person name="Daum C."/>
            <person name="Ezra D."/>
            <person name="Gonzalez J."/>
            <person name="Henrissat B."/>
            <person name="Kuo A."/>
            <person name="Liang C."/>
            <person name="Lipzen A."/>
            <person name="Lutzoni F."/>
            <person name="Magnuson J."/>
            <person name="Mondo S."/>
            <person name="Nolan M."/>
            <person name="Ohm R."/>
            <person name="Pangilinan J."/>
            <person name="Park H.-J."/>
            <person name="Ramirez L."/>
            <person name="Alfaro M."/>
            <person name="Sun H."/>
            <person name="Tritt A."/>
            <person name="Yoshinaga Y."/>
            <person name="Zwiers L.-H."/>
            <person name="Turgeon B."/>
            <person name="Goodwin S."/>
            <person name="Spatafora J."/>
            <person name="Crous P."/>
            <person name="Grigoriev I."/>
        </authorList>
    </citation>
    <scope>NUCLEOTIDE SEQUENCE</scope>
    <source>
        <strain evidence="3">CBS 122681</strain>
    </source>
</reference>
<feature type="domain" description="NAD(P)-binding" evidence="2">
    <location>
        <begin position="12"/>
        <end position="220"/>
    </location>
</feature>
<dbReference type="InterPro" id="IPR036291">
    <property type="entry name" value="NAD(P)-bd_dom_sf"/>
</dbReference>
<sequence length="273" mass="30009">MSSTKQTIAFFGATGGVTAAALAHALKAKHHCTALARTPNKLHELLTSEHSIPATTIQKCLTVVQGDAKKPDDVAKVLISPVDNKYLVDIILTAIGTYPVFSWSIRRPLRLPDPTICEDGMAANFAAIDELANQNVLTTTDRAKPLLIMISSTAGPDRRNHNLPWLFAPLYWWLLVEPHNDKLNMEKLALDDNGAHVRESVIIRPSILTDGPENGLESVKVGWIWNVDTKVDRPKAPGHVTAWGISRKNVGAWVFKKVIVEGGWEGRSVSLRH</sequence>